<evidence type="ECO:0000313" key="2">
    <source>
        <dbReference type="Proteomes" id="UP000772434"/>
    </source>
</evidence>
<keyword evidence="2" id="KW-1185">Reference proteome</keyword>
<accession>A0A9P5U720</accession>
<dbReference type="EMBL" id="JADNRY010000073">
    <property type="protein sequence ID" value="KAF9067428.1"/>
    <property type="molecule type" value="Genomic_DNA"/>
</dbReference>
<name>A0A9P5U720_9AGAR</name>
<dbReference type="AlphaFoldDB" id="A0A9P5U720"/>
<gene>
    <name evidence="1" type="ORF">BDP27DRAFT_1328825</name>
</gene>
<protein>
    <submittedName>
        <fullName evidence="1">Uncharacterized protein</fullName>
    </submittedName>
</protein>
<proteinExistence type="predicted"/>
<comment type="caution">
    <text evidence="1">The sequence shown here is derived from an EMBL/GenBank/DDBJ whole genome shotgun (WGS) entry which is preliminary data.</text>
</comment>
<dbReference type="Proteomes" id="UP000772434">
    <property type="component" value="Unassembled WGS sequence"/>
</dbReference>
<evidence type="ECO:0000313" key="1">
    <source>
        <dbReference type="EMBL" id="KAF9067428.1"/>
    </source>
</evidence>
<reference evidence="1" key="1">
    <citation type="submission" date="2020-11" db="EMBL/GenBank/DDBJ databases">
        <authorList>
            <consortium name="DOE Joint Genome Institute"/>
            <person name="Ahrendt S."/>
            <person name="Riley R."/>
            <person name="Andreopoulos W."/>
            <person name="Labutti K."/>
            <person name="Pangilinan J."/>
            <person name="Ruiz-Duenas F.J."/>
            <person name="Barrasa J.M."/>
            <person name="Sanchez-Garcia M."/>
            <person name="Camarero S."/>
            <person name="Miyauchi S."/>
            <person name="Serrano A."/>
            <person name="Linde D."/>
            <person name="Babiker R."/>
            <person name="Drula E."/>
            <person name="Ayuso-Fernandez I."/>
            <person name="Pacheco R."/>
            <person name="Padilla G."/>
            <person name="Ferreira P."/>
            <person name="Barriuso J."/>
            <person name="Kellner H."/>
            <person name="Castanera R."/>
            <person name="Alfaro M."/>
            <person name="Ramirez L."/>
            <person name="Pisabarro A.G."/>
            <person name="Kuo A."/>
            <person name="Tritt A."/>
            <person name="Lipzen A."/>
            <person name="He G."/>
            <person name="Yan M."/>
            <person name="Ng V."/>
            <person name="Cullen D."/>
            <person name="Martin F."/>
            <person name="Rosso M.-N."/>
            <person name="Henrissat B."/>
            <person name="Hibbett D."/>
            <person name="Martinez A.T."/>
            <person name="Grigoriev I.V."/>
        </authorList>
    </citation>
    <scope>NUCLEOTIDE SEQUENCE</scope>
    <source>
        <strain evidence="1">AH 40177</strain>
    </source>
</reference>
<organism evidence="1 2">
    <name type="scientific">Rhodocollybia butyracea</name>
    <dbReference type="NCBI Taxonomy" id="206335"/>
    <lineage>
        <taxon>Eukaryota</taxon>
        <taxon>Fungi</taxon>
        <taxon>Dikarya</taxon>
        <taxon>Basidiomycota</taxon>
        <taxon>Agaricomycotina</taxon>
        <taxon>Agaricomycetes</taxon>
        <taxon>Agaricomycetidae</taxon>
        <taxon>Agaricales</taxon>
        <taxon>Marasmiineae</taxon>
        <taxon>Omphalotaceae</taxon>
        <taxon>Rhodocollybia</taxon>
    </lineage>
</organism>
<sequence>MLSTNRLWSITTRHCPTPSARSLTSQCLVVLQLRAKVPREGRNSIRNWLTKMSGRMPRLGLEQWMSMDIPDQARASITPCLSRTMGNWNRTVGKALVSAPVLAPRVVLRTAQDEEKSQWLRLVVVQVALVGLVQVHMLLPDRHCPQSRLDPNDRLARSRMMTMTMTRWICCMRSLPRRDKHGHGTVP</sequence>